<dbReference type="Pfam" id="PF02557">
    <property type="entry name" value="VanY"/>
    <property type="match status" value="1"/>
</dbReference>
<name>A0AAV5NY19_9VIBR</name>
<evidence type="ECO:0000313" key="2">
    <source>
        <dbReference type="EMBL" id="GLQ75184.1"/>
    </source>
</evidence>
<dbReference type="GO" id="GO:0008233">
    <property type="term" value="F:peptidase activity"/>
    <property type="evidence" value="ECO:0007669"/>
    <property type="project" value="InterPro"/>
</dbReference>
<dbReference type="InterPro" id="IPR009045">
    <property type="entry name" value="Zn_M74/Hedgehog-like"/>
</dbReference>
<gene>
    <name evidence="2" type="ORF">GCM10007932_45460</name>
</gene>
<comment type="caution">
    <text evidence="2">The sequence shown here is derived from an EMBL/GenBank/DDBJ whole genome shotgun (WGS) entry which is preliminary data.</text>
</comment>
<organism evidence="2 3">
    <name type="scientific">Vibrio penaeicida</name>
    <dbReference type="NCBI Taxonomy" id="104609"/>
    <lineage>
        <taxon>Bacteria</taxon>
        <taxon>Pseudomonadati</taxon>
        <taxon>Pseudomonadota</taxon>
        <taxon>Gammaproteobacteria</taxon>
        <taxon>Vibrionales</taxon>
        <taxon>Vibrionaceae</taxon>
        <taxon>Vibrio</taxon>
    </lineage>
</organism>
<dbReference type="PANTHER" id="PTHR34385:SF1">
    <property type="entry name" value="PEPTIDOGLYCAN L-ALANYL-D-GLUTAMATE ENDOPEPTIDASE CWLK"/>
    <property type="match status" value="1"/>
</dbReference>
<dbReference type="SUPFAM" id="SSF55166">
    <property type="entry name" value="Hedgehog/DD-peptidase"/>
    <property type="match status" value="1"/>
</dbReference>
<dbReference type="AlphaFoldDB" id="A0AAV5NY19"/>
<evidence type="ECO:0000259" key="1">
    <source>
        <dbReference type="Pfam" id="PF02557"/>
    </source>
</evidence>
<keyword evidence="3" id="KW-1185">Reference proteome</keyword>
<proteinExistence type="predicted"/>
<dbReference type="CDD" id="cd14847">
    <property type="entry name" value="DD-carboxypeptidase_like"/>
    <property type="match status" value="1"/>
</dbReference>
<accession>A0AAV5NY19</accession>
<evidence type="ECO:0000313" key="3">
    <source>
        <dbReference type="Proteomes" id="UP001156690"/>
    </source>
</evidence>
<dbReference type="Gene3D" id="3.30.1380.10">
    <property type="match status" value="1"/>
</dbReference>
<dbReference type="EMBL" id="BSNX01000067">
    <property type="protein sequence ID" value="GLQ75184.1"/>
    <property type="molecule type" value="Genomic_DNA"/>
</dbReference>
<dbReference type="Proteomes" id="UP001156690">
    <property type="component" value="Unassembled WGS sequence"/>
</dbReference>
<dbReference type="InterPro" id="IPR003709">
    <property type="entry name" value="VanY-like_core_dom"/>
</dbReference>
<sequence length="224" mass="25202">MTPAQLTGQTQSHLIDHIVGAQKIQASPEAGKALIALHKEAKNKGFELAVASGFRDYERQKSIWNAKYSGQRAILDSQSNPIDISTLSDEEKAVAIMRWSALPGASRHHWGTDFDVYAKNCLPENIQLQLEPWEYQTGHQQDFSEWLQEAMPEFGFFLPYREDLGGVAIEPWHISYLSVASKNLASLTTEIIREALHLSPIEGQSAVLPLLDTLYNRFIINVRD</sequence>
<dbReference type="GO" id="GO:0006508">
    <property type="term" value="P:proteolysis"/>
    <property type="evidence" value="ECO:0007669"/>
    <property type="project" value="InterPro"/>
</dbReference>
<protein>
    <submittedName>
        <fullName evidence="2">Peptidase M15</fullName>
    </submittedName>
</protein>
<dbReference type="PANTHER" id="PTHR34385">
    <property type="entry name" value="D-ALANYL-D-ALANINE CARBOXYPEPTIDASE"/>
    <property type="match status" value="1"/>
</dbReference>
<dbReference type="InterPro" id="IPR052179">
    <property type="entry name" value="DD-CPase-like"/>
</dbReference>
<reference evidence="3" key="1">
    <citation type="journal article" date="2019" name="Int. J. Syst. Evol. Microbiol.">
        <title>The Global Catalogue of Microorganisms (GCM) 10K type strain sequencing project: providing services to taxonomists for standard genome sequencing and annotation.</title>
        <authorList>
            <consortium name="The Broad Institute Genomics Platform"/>
            <consortium name="The Broad Institute Genome Sequencing Center for Infectious Disease"/>
            <person name="Wu L."/>
            <person name="Ma J."/>
        </authorList>
    </citation>
    <scope>NUCLEOTIDE SEQUENCE [LARGE SCALE GENOMIC DNA]</scope>
    <source>
        <strain evidence="3">NBRC 15640</strain>
    </source>
</reference>
<feature type="domain" description="D-alanyl-D-alanine carboxypeptidase-like core" evidence="1">
    <location>
        <begin position="25"/>
        <end position="177"/>
    </location>
</feature>
<dbReference type="RefSeq" id="WP_126608720.1">
    <property type="nucleotide sequence ID" value="NZ_AP025144.1"/>
</dbReference>